<reference evidence="7 8" key="1">
    <citation type="submission" date="2019-09" db="EMBL/GenBank/DDBJ databases">
        <authorList>
            <person name="Valk L.C."/>
        </authorList>
    </citation>
    <scope>NUCLEOTIDE SEQUENCE [LARGE SCALE GENOMIC DNA]</scope>
    <source>
        <strain evidence="7">GalUA</strain>
    </source>
</reference>
<dbReference type="Gene3D" id="3.30.565.10">
    <property type="entry name" value="Histidine kinase-like ATPase, C-terminal domain"/>
    <property type="match status" value="1"/>
</dbReference>
<dbReference type="InterPro" id="IPR010559">
    <property type="entry name" value="Sig_transdc_His_kin_internal"/>
</dbReference>
<dbReference type="PROSITE" id="PS50885">
    <property type="entry name" value="HAMP"/>
    <property type="match status" value="1"/>
</dbReference>
<dbReference type="Pfam" id="PF02518">
    <property type="entry name" value="HATPase_c"/>
    <property type="match status" value="1"/>
</dbReference>
<dbReference type="Pfam" id="PF00672">
    <property type="entry name" value="HAMP"/>
    <property type="match status" value="1"/>
</dbReference>
<name>A0A7V7QNT3_9FIRM</name>
<dbReference type="SMART" id="SM00387">
    <property type="entry name" value="HATPase_c"/>
    <property type="match status" value="1"/>
</dbReference>
<comment type="subcellular location">
    <subcellularLocation>
        <location evidence="1">Membrane</location>
    </subcellularLocation>
</comment>
<dbReference type="SMART" id="SM00304">
    <property type="entry name" value="HAMP"/>
    <property type="match status" value="1"/>
</dbReference>
<dbReference type="InterPro" id="IPR036890">
    <property type="entry name" value="HATPase_C_sf"/>
</dbReference>
<dbReference type="PANTHER" id="PTHR34220">
    <property type="entry name" value="SENSOR HISTIDINE KINASE YPDA"/>
    <property type="match status" value="1"/>
</dbReference>
<dbReference type="OrthoDB" id="9809348at2"/>
<evidence type="ECO:0000256" key="4">
    <source>
        <dbReference type="ARBA" id="ARBA00022777"/>
    </source>
</evidence>
<dbReference type="Pfam" id="PF06580">
    <property type="entry name" value="His_kinase"/>
    <property type="match status" value="1"/>
</dbReference>
<keyword evidence="3" id="KW-0808">Transferase</keyword>
<feature type="transmembrane region" description="Helical" evidence="5">
    <location>
        <begin position="9"/>
        <end position="31"/>
    </location>
</feature>
<evidence type="ECO:0000256" key="2">
    <source>
        <dbReference type="ARBA" id="ARBA00022553"/>
    </source>
</evidence>
<dbReference type="EMBL" id="WAGX01000003">
    <property type="protein sequence ID" value="KAB1440684.1"/>
    <property type="molecule type" value="Genomic_DNA"/>
</dbReference>
<protein>
    <submittedName>
        <fullName evidence="7">Sensor histidine kinase</fullName>
    </submittedName>
</protein>
<dbReference type="InterPro" id="IPR050640">
    <property type="entry name" value="Bact_2-comp_sensor_kinase"/>
</dbReference>
<reference evidence="7 8" key="2">
    <citation type="submission" date="2020-02" db="EMBL/GenBank/DDBJ databases">
        <title>Candidatus Galacturonibacter soehngenii shows hetero-acetogenic catabolism of galacturonic acid but lacks a canonical carbon monoxide dehydrogenase/acetyl-CoA synthase complex.</title>
        <authorList>
            <person name="Diender M."/>
            <person name="Stouten G.R."/>
            <person name="Petersen J.F."/>
            <person name="Nielsen P.H."/>
            <person name="Dueholm M.S."/>
            <person name="Pronk J.T."/>
            <person name="Van Loosdrecht M.C.M."/>
        </authorList>
    </citation>
    <scope>NUCLEOTIDE SEQUENCE [LARGE SCALE GENOMIC DNA]</scope>
    <source>
        <strain evidence="7">GalUA</strain>
    </source>
</reference>
<keyword evidence="8" id="KW-1185">Reference proteome</keyword>
<keyword evidence="4 7" id="KW-0418">Kinase</keyword>
<gene>
    <name evidence="7" type="ORF">F7O84_02335</name>
</gene>
<sequence>MKGTIREQILYSMVCVSILIMVILGISIFAISKRTIEKNYQESHYYNLQVSSSNIEIQLNTIVDEIRTVLTNGTFLNIMLNDDSTTGYFSARNKLTMESIMNEITNHNQMIQSMTILDKRGSWLFVTKNTTQKGKMSHYYTTDHLLEEEWVKVANQAKGKEVFYGYNVLFEDENADVFSMVKQLIHAETGENVGYMVVNIRKKLLDKAFSTEIQSYTTNRYMIIDKDEIRNDAGNRSLVYFNGNTEDSAKILNAYEEGEADGRYLFSSYHNKSSNWDIVNVIERNELSKESNYIGWVIVIAVIVLIILSIGVANTISKRISRPLETLEKAIIEVGDGNFQVEVEFDYSEVGMVGRKFQDMARNNLELRERLLNAQIKEREAELLLLQSQINPHFLYNTLDSLYFMAIIKDADDIAEMVKSLSDTFKLSLNKGDKLIRVKDELEKIKAYMKIQNLRHGDRFLFLLDVEEEMLDKKMLSFILQPIVENSVYHGLEPKRGKGSIHIRGYETNDRLHFVIEDDGVGILDLSKLDSGYGVHNIQERIRLFYGEEYLVKFYSERGQGTTASITLPIVKEG</sequence>
<keyword evidence="5" id="KW-1133">Transmembrane helix</keyword>
<comment type="caution">
    <text evidence="7">The sequence shown here is derived from an EMBL/GenBank/DDBJ whole genome shotgun (WGS) entry which is preliminary data.</text>
</comment>
<dbReference type="PANTHER" id="PTHR34220:SF7">
    <property type="entry name" value="SENSOR HISTIDINE KINASE YPDA"/>
    <property type="match status" value="1"/>
</dbReference>
<dbReference type="InterPro" id="IPR003660">
    <property type="entry name" value="HAMP_dom"/>
</dbReference>
<evidence type="ECO:0000313" key="7">
    <source>
        <dbReference type="EMBL" id="KAB1440684.1"/>
    </source>
</evidence>
<evidence type="ECO:0000256" key="1">
    <source>
        <dbReference type="ARBA" id="ARBA00004370"/>
    </source>
</evidence>
<organism evidence="7 8">
    <name type="scientific">Candidatus Galacturonatibacter soehngenii</name>
    <dbReference type="NCBI Taxonomy" id="2307010"/>
    <lineage>
        <taxon>Bacteria</taxon>
        <taxon>Bacillati</taxon>
        <taxon>Bacillota</taxon>
        <taxon>Clostridia</taxon>
        <taxon>Lachnospirales</taxon>
        <taxon>Lachnospiraceae</taxon>
        <taxon>Candidatus Galacturonatibacter</taxon>
    </lineage>
</organism>
<dbReference type="Proteomes" id="UP000461768">
    <property type="component" value="Unassembled WGS sequence"/>
</dbReference>
<dbReference type="GO" id="GO:0000155">
    <property type="term" value="F:phosphorelay sensor kinase activity"/>
    <property type="evidence" value="ECO:0007669"/>
    <property type="project" value="InterPro"/>
</dbReference>
<feature type="transmembrane region" description="Helical" evidence="5">
    <location>
        <begin position="293"/>
        <end position="313"/>
    </location>
</feature>
<proteinExistence type="predicted"/>
<keyword evidence="5" id="KW-0472">Membrane</keyword>
<evidence type="ECO:0000256" key="3">
    <source>
        <dbReference type="ARBA" id="ARBA00022679"/>
    </source>
</evidence>
<evidence type="ECO:0000259" key="6">
    <source>
        <dbReference type="PROSITE" id="PS50885"/>
    </source>
</evidence>
<dbReference type="GO" id="GO:0016020">
    <property type="term" value="C:membrane"/>
    <property type="evidence" value="ECO:0007669"/>
    <property type="project" value="UniProtKB-SubCell"/>
</dbReference>
<dbReference type="SUPFAM" id="SSF55874">
    <property type="entry name" value="ATPase domain of HSP90 chaperone/DNA topoisomerase II/histidine kinase"/>
    <property type="match status" value="1"/>
</dbReference>
<dbReference type="CDD" id="cd06225">
    <property type="entry name" value="HAMP"/>
    <property type="match status" value="1"/>
</dbReference>
<dbReference type="RefSeq" id="WP_151141436.1">
    <property type="nucleotide sequence ID" value="NZ_WAGX01000003.1"/>
</dbReference>
<evidence type="ECO:0000256" key="5">
    <source>
        <dbReference type="SAM" id="Phobius"/>
    </source>
</evidence>
<evidence type="ECO:0000313" key="8">
    <source>
        <dbReference type="Proteomes" id="UP000461768"/>
    </source>
</evidence>
<dbReference type="Gene3D" id="6.10.340.10">
    <property type="match status" value="1"/>
</dbReference>
<keyword evidence="2" id="KW-0597">Phosphoprotein</keyword>
<keyword evidence="5" id="KW-0812">Transmembrane</keyword>
<feature type="domain" description="HAMP" evidence="6">
    <location>
        <begin position="318"/>
        <end position="369"/>
    </location>
</feature>
<dbReference type="AlphaFoldDB" id="A0A7V7QNT3"/>
<accession>A0A7V7QNT3</accession>
<dbReference type="InterPro" id="IPR003594">
    <property type="entry name" value="HATPase_dom"/>
</dbReference>